<feature type="compositionally biased region" description="Polar residues" evidence="1">
    <location>
        <begin position="8"/>
        <end position="19"/>
    </location>
</feature>
<proteinExistence type="predicted"/>
<organism evidence="2 3">
    <name type="scientific">Phomopsis amygdali</name>
    <name type="common">Fusicoccum amygdali</name>
    <dbReference type="NCBI Taxonomy" id="1214568"/>
    <lineage>
        <taxon>Eukaryota</taxon>
        <taxon>Fungi</taxon>
        <taxon>Dikarya</taxon>
        <taxon>Ascomycota</taxon>
        <taxon>Pezizomycotina</taxon>
        <taxon>Sordariomycetes</taxon>
        <taxon>Sordariomycetidae</taxon>
        <taxon>Diaporthales</taxon>
        <taxon>Diaporthaceae</taxon>
        <taxon>Diaporthe</taxon>
    </lineage>
</organism>
<evidence type="ECO:0000256" key="1">
    <source>
        <dbReference type="SAM" id="MobiDB-lite"/>
    </source>
</evidence>
<feature type="region of interest" description="Disordered" evidence="1">
    <location>
        <begin position="1"/>
        <end position="60"/>
    </location>
</feature>
<protein>
    <submittedName>
        <fullName evidence="2">Uncharacterized protein</fullName>
    </submittedName>
</protein>
<feature type="compositionally biased region" description="Polar residues" evidence="1">
    <location>
        <begin position="26"/>
        <end position="36"/>
    </location>
</feature>
<name>A0AAD9SLN4_PHOAM</name>
<reference evidence="2" key="1">
    <citation type="submission" date="2023-06" db="EMBL/GenBank/DDBJ databases">
        <authorList>
            <person name="Noh H."/>
        </authorList>
    </citation>
    <scope>NUCLEOTIDE SEQUENCE</scope>
    <source>
        <strain evidence="2">DUCC20226</strain>
    </source>
</reference>
<feature type="compositionally biased region" description="Basic and acidic residues" evidence="1">
    <location>
        <begin position="607"/>
        <end position="620"/>
    </location>
</feature>
<accession>A0AAD9SLN4</accession>
<dbReference type="AlphaFoldDB" id="A0AAD9SLN4"/>
<dbReference type="Pfam" id="PF14441">
    <property type="entry name" value="OTT_1508_deam"/>
    <property type="match status" value="1"/>
</dbReference>
<sequence>MTKKSNQKQKASTVSQQQAIRDEKAQSVNKQPTSLLNGPKEGKTSYMASEGGSTSPRLIQPESLSPAVRSAQNIALLELLDQRPRSFLSNSSNNASGQWNVERRILSVQQERELSTNLAFLAGISDCPNHVMGVCIAELPGIGGCRIMVAINKRLPADGNEILRRVQKGFEQIFRRLRLLSAGSSKRTRIEVKEAVFNDVVALCHERIMSRLRSRHSKVSYKDRKRNKRYIGHVLRDFMTFPWQDAAAENGTHMQMHSLKRYRSDLKTLLDQLDKLEASDTARHEDVSRLVISVARVVDNVPLAGLLASIKNQDMAPQLRTWLLSCLSKIRRYREFASLLCHRARRIPILRAARVQTVGMAIQSKEMSFKSPETLNLWQSLSRFQHENEPVQMETLPEWLRDLARSSARKYSDNVREILKEAKVHAEIQLLVHCENTHANEYRPRILASSKKACALCNTLIGIHGKYRVPKSHGRLYKGWRLPAAYQNGPLQDSLNMVLETRISKTLERLIGLTKRPPIESHNESSIFSFHLSTSTLTEPPTSIISEPEKFKSLSVSEGHEAALTSNHMDVHSAQNSQTGKDSIDGTGDEGQEGNTTDDYTPPLDDIGDRADGTGHHDNGETGGSIESINALHTVYARLKQRQKIILNPGRAGVSYFRSSRMELFIDEASAAFSFELLSTAEAKAVLCDETRPVIDTAAISFEEEVRLPKCANGEAYFSSGEEIIRVCTRRM</sequence>
<dbReference type="InterPro" id="IPR027796">
    <property type="entry name" value="OTT_1508_deam-like"/>
</dbReference>
<keyword evidence="3" id="KW-1185">Reference proteome</keyword>
<feature type="region of interest" description="Disordered" evidence="1">
    <location>
        <begin position="567"/>
        <end position="625"/>
    </location>
</feature>
<gene>
    <name evidence="2" type="ORF">N8I77_004741</name>
</gene>
<evidence type="ECO:0000313" key="2">
    <source>
        <dbReference type="EMBL" id="KAK2611402.1"/>
    </source>
</evidence>
<feature type="compositionally biased region" description="Polar residues" evidence="1">
    <location>
        <begin position="567"/>
        <end position="581"/>
    </location>
</feature>
<comment type="caution">
    <text evidence="2">The sequence shown here is derived from an EMBL/GenBank/DDBJ whole genome shotgun (WGS) entry which is preliminary data.</text>
</comment>
<dbReference type="EMBL" id="JAUJFL010000002">
    <property type="protein sequence ID" value="KAK2611402.1"/>
    <property type="molecule type" value="Genomic_DNA"/>
</dbReference>
<evidence type="ECO:0000313" key="3">
    <source>
        <dbReference type="Proteomes" id="UP001265746"/>
    </source>
</evidence>
<dbReference type="Proteomes" id="UP001265746">
    <property type="component" value="Unassembled WGS sequence"/>
</dbReference>